<protein>
    <submittedName>
        <fullName evidence="1">Uncharacterized protein</fullName>
    </submittedName>
</protein>
<evidence type="ECO:0000313" key="1">
    <source>
        <dbReference type="EMBL" id="JAP49716.1"/>
    </source>
</evidence>
<proteinExistence type="predicted"/>
<accession>A0A0X3PR79</accession>
<sequence>TALLSTLFDDQLSPGTANQCFANLRQTPNQSVDDFTRELGRLASLAFPTLPQVDRDELILHHFVTGLLDRTTTKIFVLHPPPNLAAAIRQCKRYDDFQKHADIQTIPSQARNTLPDVPARQTRQLPVRFPNYRPVCQYCAAFGSRARRCGHNHNCKSNYVIPSCAQITSIFTPLTVDIYHAGCKKRALIGTVVNTSTVPPDIYMTEIRPYNRPNPKTANNTPMTITGKLQLSVRLGSTTIRHFLVAPNLDWDFILGVISSPQQTASYMSKIGS</sequence>
<gene>
    <name evidence="1" type="ORF">TR136963</name>
</gene>
<organism evidence="1">
    <name type="scientific">Schistocephalus solidus</name>
    <name type="common">Tapeworm</name>
    <dbReference type="NCBI Taxonomy" id="70667"/>
    <lineage>
        <taxon>Eukaryota</taxon>
        <taxon>Metazoa</taxon>
        <taxon>Spiralia</taxon>
        <taxon>Lophotrochozoa</taxon>
        <taxon>Platyhelminthes</taxon>
        <taxon>Cestoda</taxon>
        <taxon>Eucestoda</taxon>
        <taxon>Diphyllobothriidea</taxon>
        <taxon>Diphyllobothriidae</taxon>
        <taxon>Schistocephalus</taxon>
    </lineage>
</organism>
<dbReference type="EMBL" id="GEEE01013509">
    <property type="protein sequence ID" value="JAP49716.1"/>
    <property type="molecule type" value="Transcribed_RNA"/>
</dbReference>
<reference evidence="1" key="1">
    <citation type="submission" date="2016-01" db="EMBL/GenBank/DDBJ databases">
        <title>Reference transcriptome for the parasite Schistocephalus solidus: insights into the molecular evolution of parasitism.</title>
        <authorList>
            <person name="Hebert F.O."/>
            <person name="Grambauer S."/>
            <person name="Barber I."/>
            <person name="Landry C.R."/>
            <person name="Aubin-Horth N."/>
        </authorList>
    </citation>
    <scope>NUCLEOTIDE SEQUENCE</scope>
</reference>
<dbReference type="AlphaFoldDB" id="A0A0X3PR79"/>
<name>A0A0X3PR79_SCHSO</name>
<feature type="non-terminal residue" evidence="1">
    <location>
        <position position="1"/>
    </location>
</feature>